<proteinExistence type="predicted"/>
<protein>
    <submittedName>
        <fullName evidence="1">Uncharacterized protein</fullName>
    </submittedName>
</protein>
<name>A6X1B5_BRUA4</name>
<sequence>MSVGRIALRIATIGALNGATSVGSNVLDSEIGSIDVAADESLRTNQEKPFISVYTDGSKAEDLSGARRLWQNGLTELLIETGIAASMTETDQETGESTIIGGIPATDSAFELFLDVVDREAVAALMDPDNPWAEIWRTLVRDIVKVERRRTADAETGTRMAAHQQSITCDLLPDPVFGEPVAPTSVWQKLLNQMEAVEHPYLEALQELMGLAVTQRNSIEQRRRFGFTLDEARALCDLPPLAAEATEPDISRIDFEKI</sequence>
<gene>
    <name evidence="1" type="ordered locus">Oant_2303</name>
</gene>
<dbReference type="HOGENOM" id="CLU_093142_0_0_5"/>
<reference evidence="1 2" key="1">
    <citation type="journal article" date="2011" name="J. Bacteriol.">
        <title>Genome of Ochrobactrum anthropi ATCC 49188 T, a versatile opportunistic pathogen and symbiont of several eukaryotic hosts.</title>
        <authorList>
            <person name="Chain P.S."/>
            <person name="Lang D.M."/>
            <person name="Comerci D.J."/>
            <person name="Malfatti S.A."/>
            <person name="Vergez L.M."/>
            <person name="Shin M."/>
            <person name="Ugalde R.A."/>
            <person name="Garcia E."/>
            <person name="Tolmasky M.E."/>
        </authorList>
    </citation>
    <scope>NUCLEOTIDE SEQUENCE [LARGE SCALE GENOMIC DNA]</scope>
    <source>
        <strain evidence="2">ATCC 49188 / DSM 6882 / CCUG 24695 / JCM 21032 / LMG 3331 / NBRC 15819 / NCTC 12168 / Alc 37</strain>
    </source>
</reference>
<dbReference type="RefSeq" id="WP_012092176.1">
    <property type="nucleotide sequence ID" value="NC_009667.1"/>
</dbReference>
<evidence type="ECO:0000313" key="2">
    <source>
        <dbReference type="Proteomes" id="UP000002301"/>
    </source>
</evidence>
<keyword evidence="2" id="KW-1185">Reference proteome</keyword>
<dbReference type="Proteomes" id="UP000002301">
    <property type="component" value="Chromosome 1"/>
</dbReference>
<accession>A6X1B5</accession>
<organism evidence="1 2">
    <name type="scientific">Brucella anthropi (strain ATCC 49188 / DSM 6882 / CCUG 24695 / JCM 21032 / LMG 3331 / NBRC 15819 / NCTC 12168 / Alc 37)</name>
    <name type="common">Ochrobactrum anthropi</name>
    <dbReference type="NCBI Taxonomy" id="439375"/>
    <lineage>
        <taxon>Bacteria</taxon>
        <taxon>Pseudomonadati</taxon>
        <taxon>Pseudomonadota</taxon>
        <taxon>Alphaproteobacteria</taxon>
        <taxon>Hyphomicrobiales</taxon>
        <taxon>Brucellaceae</taxon>
        <taxon>Brucella/Ochrobactrum group</taxon>
        <taxon>Brucella</taxon>
    </lineage>
</organism>
<dbReference type="EMBL" id="CP000758">
    <property type="protein sequence ID" value="ABS15019.1"/>
    <property type="molecule type" value="Genomic_DNA"/>
</dbReference>
<dbReference type="AlphaFoldDB" id="A6X1B5"/>
<dbReference type="KEGG" id="oan:Oant_2303"/>
<evidence type="ECO:0000313" key="1">
    <source>
        <dbReference type="EMBL" id="ABS15019.1"/>
    </source>
</evidence>
<dbReference type="PATRIC" id="fig|439375.7.peg.2428"/>
<dbReference type="eggNOG" id="ENOG5032RWM">
    <property type="taxonomic scope" value="Bacteria"/>
</dbReference>
<dbReference type="STRING" id="439375.Oant_2303"/>